<evidence type="ECO:0000256" key="1">
    <source>
        <dbReference type="ARBA" id="ARBA00004117"/>
    </source>
</evidence>
<evidence type="ECO:0000259" key="12">
    <source>
        <dbReference type="Pfam" id="PF01514"/>
    </source>
</evidence>
<sequence>MLEKMKDNLASIKDRWQAQSRLSRISWLLAFISLIAVIGIVIYMNTRVQYGVLFTDLSDADAGSVTQELENEKVPYKLTDNGKTVMVAKDKVDQTRIDMAVDNKLPSSSTGFELFDNTSVMTTDEDRKVMYQRAVTGELERAIESLNEVQKAKVMLVMPKQSVFDDSDSSKKAKASIVLTLKGTGISTQAVQGITALAAGSVENLSQQDVKVVDSQGNVLSGSGNEDSQVDGNSTKYMGIQKAYEKMLTDKVKKLLQPIYGSSKIQVSINLDLNFDSIERKMTTYNNPKIRSENEQTTGNEGTQTGETDNNASNTTAASSSTNTGSTSRTVNNELDTETTKIISAPGSIKRMTSSVLINGDLSQDNQDQIRNLVQTAIGFDQGRGDSLTIQGIDFAKNPTSKSSTTKKKEKKSNLWLYVVSAVGAIALISVIVFTILKLRRRDEDEDYEMDVTQSTVPRPKKTQQPLTPRPVQQANEDQEAAAARTEPKKSESKGNGAPKKKDEASEKAKDFAKEHPEMVADLLKTWMKEK</sequence>
<feature type="region of interest" description="Disordered" evidence="10">
    <location>
        <begin position="445"/>
        <end position="517"/>
    </location>
</feature>
<accession>A0A0A7RHX7</accession>
<gene>
    <name evidence="14" type="primary">fliF</name>
</gene>
<dbReference type="NCBIfam" id="TIGR00206">
    <property type="entry name" value="fliF"/>
    <property type="match status" value="1"/>
</dbReference>
<dbReference type="InterPro" id="IPR045851">
    <property type="entry name" value="AMP-bd_C_sf"/>
</dbReference>
<keyword evidence="5 11" id="KW-0812">Transmembrane</keyword>
<feature type="compositionally biased region" description="Polar residues" evidence="10">
    <location>
        <begin position="452"/>
        <end position="467"/>
    </location>
</feature>
<dbReference type="Pfam" id="PF01514">
    <property type="entry name" value="YscJ_FliF"/>
    <property type="match status" value="1"/>
</dbReference>
<dbReference type="PANTHER" id="PTHR30046">
    <property type="entry name" value="FLAGELLAR M-RING PROTEIN"/>
    <property type="match status" value="1"/>
</dbReference>
<dbReference type="InterPro" id="IPR043427">
    <property type="entry name" value="YscJ/FliF"/>
</dbReference>
<feature type="compositionally biased region" description="Low complexity" evidence="10">
    <location>
        <begin position="473"/>
        <end position="484"/>
    </location>
</feature>
<dbReference type="EMBL" id="KM886868">
    <property type="protein sequence ID" value="AJA34209.1"/>
    <property type="molecule type" value="Genomic_DNA"/>
</dbReference>
<keyword evidence="6 11" id="KW-1133">Transmembrane helix</keyword>
<dbReference type="AlphaFoldDB" id="A0A0A7RHX7"/>
<keyword evidence="14" id="KW-0282">Flagellum</keyword>
<evidence type="ECO:0000256" key="9">
    <source>
        <dbReference type="PIRNR" id="PIRNR004862"/>
    </source>
</evidence>
<evidence type="ECO:0000256" key="10">
    <source>
        <dbReference type="SAM" id="MobiDB-lite"/>
    </source>
</evidence>
<evidence type="ECO:0000256" key="8">
    <source>
        <dbReference type="ARBA" id="ARBA00023143"/>
    </source>
</evidence>
<evidence type="ECO:0000256" key="6">
    <source>
        <dbReference type="ARBA" id="ARBA00022989"/>
    </source>
</evidence>
<dbReference type="PIRSF" id="PIRSF004862">
    <property type="entry name" value="FliF"/>
    <property type="match status" value="1"/>
</dbReference>
<dbReference type="GO" id="GO:0071973">
    <property type="term" value="P:bacterial-type flagellum-dependent cell motility"/>
    <property type="evidence" value="ECO:0007669"/>
    <property type="project" value="InterPro"/>
</dbReference>
<proteinExistence type="inferred from homology"/>
<evidence type="ECO:0000256" key="11">
    <source>
        <dbReference type="SAM" id="Phobius"/>
    </source>
</evidence>
<reference evidence="14" key="1">
    <citation type="journal article" date="2014" name="Appl. Environ. Microbiol.">
        <title>Detection and genomic characterization of motility in Lactobacillus curvatus: confirmation of motility in a species outside the Lactobacillus salivarius clade.</title>
        <authorList>
            <person name="Cousin F.J."/>
            <person name="Lynch S.M."/>
            <person name="Harris H.M."/>
            <person name="McCann A."/>
            <person name="Lynch D.B."/>
            <person name="Neville B.A."/>
            <person name="Irisawa T."/>
            <person name="Okada S."/>
            <person name="Endo A."/>
            <person name="O'Toole P.W."/>
        </authorList>
    </citation>
    <scope>NUCLEOTIDE SEQUENCE</scope>
    <source>
        <strain evidence="14">DSM 19972</strain>
    </source>
</reference>
<protein>
    <recommendedName>
        <fullName evidence="9">Flagellar M-ring protein</fullName>
    </recommendedName>
</protein>
<evidence type="ECO:0000256" key="2">
    <source>
        <dbReference type="ARBA" id="ARBA00004651"/>
    </source>
</evidence>
<dbReference type="InterPro" id="IPR013556">
    <property type="entry name" value="Flag_M-ring_C"/>
</dbReference>
<dbReference type="InterPro" id="IPR000067">
    <property type="entry name" value="FlgMring_FliF"/>
</dbReference>
<feature type="transmembrane region" description="Helical" evidence="11">
    <location>
        <begin position="415"/>
        <end position="437"/>
    </location>
</feature>
<dbReference type="GO" id="GO:0003774">
    <property type="term" value="F:cytoskeletal motor activity"/>
    <property type="evidence" value="ECO:0007669"/>
    <property type="project" value="InterPro"/>
</dbReference>
<name>A0A0A7RHX7_9LACO</name>
<dbReference type="InterPro" id="IPR006182">
    <property type="entry name" value="FliF_N_dom"/>
</dbReference>
<evidence type="ECO:0000256" key="5">
    <source>
        <dbReference type="ARBA" id="ARBA00022692"/>
    </source>
</evidence>
<dbReference type="Gene3D" id="3.30.300.30">
    <property type="match status" value="1"/>
</dbReference>
<keyword evidence="4" id="KW-1003">Cell membrane</keyword>
<evidence type="ECO:0000256" key="4">
    <source>
        <dbReference type="ARBA" id="ARBA00022475"/>
    </source>
</evidence>
<evidence type="ECO:0000313" key="14">
    <source>
        <dbReference type="EMBL" id="AJA34209.1"/>
    </source>
</evidence>
<evidence type="ECO:0000256" key="7">
    <source>
        <dbReference type="ARBA" id="ARBA00023136"/>
    </source>
</evidence>
<feature type="compositionally biased region" description="Basic and acidic residues" evidence="10">
    <location>
        <begin position="500"/>
        <end position="517"/>
    </location>
</feature>
<feature type="transmembrane region" description="Helical" evidence="11">
    <location>
        <begin position="25"/>
        <end position="44"/>
    </location>
</feature>
<keyword evidence="14" id="KW-0969">Cilium</keyword>
<evidence type="ECO:0000259" key="13">
    <source>
        <dbReference type="Pfam" id="PF08345"/>
    </source>
</evidence>
<feature type="domain" description="Flagellar M-ring C-terminal" evidence="13">
    <location>
        <begin position="256"/>
        <end position="395"/>
    </location>
</feature>
<feature type="domain" description="Flagellar M-ring N-terminal" evidence="12">
    <location>
        <begin position="46"/>
        <end position="221"/>
    </location>
</feature>
<dbReference type="GO" id="GO:0009431">
    <property type="term" value="C:bacterial-type flagellum basal body, MS ring"/>
    <property type="evidence" value="ECO:0007669"/>
    <property type="project" value="InterPro"/>
</dbReference>
<feature type="region of interest" description="Disordered" evidence="10">
    <location>
        <begin position="286"/>
        <end position="339"/>
    </location>
</feature>
<feature type="compositionally biased region" description="Low complexity" evidence="10">
    <location>
        <begin position="295"/>
        <end position="333"/>
    </location>
</feature>
<comment type="subcellular location">
    <subcellularLocation>
        <location evidence="1 9">Bacterial flagellum basal body</location>
    </subcellularLocation>
    <subcellularLocation>
        <location evidence="2">Cell membrane</location>
        <topology evidence="2">Multi-pass membrane protein</topology>
    </subcellularLocation>
</comment>
<evidence type="ECO:0000256" key="3">
    <source>
        <dbReference type="ARBA" id="ARBA00007971"/>
    </source>
</evidence>
<dbReference type="PANTHER" id="PTHR30046:SF0">
    <property type="entry name" value="FLAGELLAR M-RING PROTEIN"/>
    <property type="match status" value="1"/>
</dbReference>
<keyword evidence="14" id="KW-0966">Cell projection</keyword>
<dbReference type="PRINTS" id="PR01009">
    <property type="entry name" value="FLGMRINGFLIF"/>
</dbReference>
<keyword evidence="8 9" id="KW-0975">Bacterial flagellum</keyword>
<comment type="function">
    <text evidence="9">The M ring may be actively involved in energy transduction.</text>
</comment>
<comment type="similarity">
    <text evidence="3 9">Belongs to the FliF family.</text>
</comment>
<organism evidence="14">
    <name type="scientific">Liquorilactobacillus oeni</name>
    <dbReference type="NCBI Taxonomy" id="303241"/>
    <lineage>
        <taxon>Bacteria</taxon>
        <taxon>Bacillati</taxon>
        <taxon>Bacillota</taxon>
        <taxon>Bacilli</taxon>
        <taxon>Lactobacillales</taxon>
        <taxon>Lactobacillaceae</taxon>
        <taxon>Liquorilactobacillus</taxon>
    </lineage>
</organism>
<keyword evidence="7 11" id="KW-0472">Membrane</keyword>
<dbReference type="GO" id="GO:0005886">
    <property type="term" value="C:plasma membrane"/>
    <property type="evidence" value="ECO:0007669"/>
    <property type="project" value="UniProtKB-SubCell"/>
</dbReference>
<dbReference type="Pfam" id="PF08345">
    <property type="entry name" value="YscJ_FliF_C"/>
    <property type="match status" value="1"/>
</dbReference>